<sequence>MLNLLQAKKLDEMPLNVILKVQSIINNKNTNQSKSKIFLMDYIHLIQVKESIENDHIVVRFMDDNQDYIPKKEITLTENYSEEFSSALYQHILENQKKDDECHYLYFNEPLERMTKQRFDLISQLSVDVILKLLNLKYIPIIRTNYTCYTIEDTIQVGSKSVIEKLNQSWQTQCKLKSKITKEFISILNDFKYYYRIDILLASTLQQIKKEKYSSYDVLYVPTDELIKLKTGKELQQISLSLQNFKKLNLLK</sequence>
<reference evidence="1" key="1">
    <citation type="submission" date="2021-01" db="EMBL/GenBank/DDBJ databases">
        <authorList>
            <consortium name="Genoscope - CEA"/>
            <person name="William W."/>
        </authorList>
    </citation>
    <scope>NUCLEOTIDE SEQUENCE</scope>
</reference>
<protein>
    <submittedName>
        <fullName evidence="1">Uncharacterized protein</fullName>
    </submittedName>
</protein>
<dbReference type="Proteomes" id="UP000683925">
    <property type="component" value="Unassembled WGS sequence"/>
</dbReference>
<dbReference type="OMA" id="DECHYLY"/>
<dbReference type="AlphaFoldDB" id="A0A8S1SHQ3"/>
<comment type="caution">
    <text evidence="1">The sequence shown here is derived from an EMBL/GenBank/DDBJ whole genome shotgun (WGS) entry which is preliminary data.</text>
</comment>
<dbReference type="EMBL" id="CAJJDP010000010">
    <property type="protein sequence ID" value="CAD8139943.1"/>
    <property type="molecule type" value="Genomic_DNA"/>
</dbReference>
<evidence type="ECO:0000313" key="1">
    <source>
        <dbReference type="EMBL" id="CAD8139943.1"/>
    </source>
</evidence>
<keyword evidence="2" id="KW-1185">Reference proteome</keyword>
<evidence type="ECO:0000313" key="2">
    <source>
        <dbReference type="Proteomes" id="UP000683925"/>
    </source>
</evidence>
<name>A0A8S1SHQ3_PAROT</name>
<proteinExistence type="predicted"/>
<organism evidence="1 2">
    <name type="scientific">Paramecium octaurelia</name>
    <dbReference type="NCBI Taxonomy" id="43137"/>
    <lineage>
        <taxon>Eukaryota</taxon>
        <taxon>Sar</taxon>
        <taxon>Alveolata</taxon>
        <taxon>Ciliophora</taxon>
        <taxon>Intramacronucleata</taxon>
        <taxon>Oligohymenophorea</taxon>
        <taxon>Peniculida</taxon>
        <taxon>Parameciidae</taxon>
        <taxon>Paramecium</taxon>
    </lineage>
</organism>
<accession>A0A8S1SHQ3</accession>
<dbReference type="OrthoDB" id="10319559at2759"/>
<gene>
    <name evidence="1" type="ORF">POCTA_138.1.T0110150</name>
</gene>